<dbReference type="Gene3D" id="2.40.10.350">
    <property type="entry name" value="Rod shape-determining protein MreC, domain 2"/>
    <property type="match status" value="1"/>
</dbReference>
<evidence type="ECO:0000256" key="3">
    <source>
        <dbReference type="ARBA" id="ARBA00022960"/>
    </source>
</evidence>
<reference evidence="7 8" key="1">
    <citation type="submission" date="2019-11" db="EMBL/GenBank/DDBJ databases">
        <authorList>
            <person name="Zheng R.K."/>
            <person name="Sun C.M."/>
        </authorList>
    </citation>
    <scope>NUCLEOTIDE SEQUENCE [LARGE SCALE GENOMIC DNA]</scope>
    <source>
        <strain evidence="7 8">WC007</strain>
    </source>
</reference>
<feature type="transmembrane region" description="Helical" evidence="5">
    <location>
        <begin position="12"/>
        <end position="31"/>
    </location>
</feature>
<proteinExistence type="inferred from homology"/>
<comment type="similarity">
    <text evidence="1">Belongs to the MreC family.</text>
</comment>
<dbReference type="PANTHER" id="PTHR34138:SF1">
    <property type="entry name" value="CELL SHAPE-DETERMINING PROTEIN MREC"/>
    <property type="match status" value="1"/>
</dbReference>
<dbReference type="GO" id="GO:0008360">
    <property type="term" value="P:regulation of cell shape"/>
    <property type="evidence" value="ECO:0007669"/>
    <property type="project" value="UniProtKB-KW"/>
</dbReference>
<dbReference type="InterPro" id="IPR007221">
    <property type="entry name" value="MreC"/>
</dbReference>
<sequence length="282" mass="31942">MRSLFRYLFRNYGFFLFVILEIIALFLVFNYNSYQKVKYLNSSNVVAGSVYNSFNSVVSYFALARVNEELATENAKLRSRFQADEINPMVFENELPAFVPSDSTLFRFVSAKVINNSVNRPFNYITLNKGRKDGVKPDQGIISASGIVGVVTNVLESYSMGLSVLNQRWSVSSKLKKNGSLGSLLWDGDDYRFAELMEIPFHVEFQLGDTIITSGYSSVFPEGVMIGTVYAFDKPAGENYYDITVKLTTNFKALSYVEVVENLHVDEIKELENLIQEDERGN</sequence>
<dbReference type="GO" id="GO:0005886">
    <property type="term" value="C:plasma membrane"/>
    <property type="evidence" value="ECO:0007669"/>
    <property type="project" value="TreeGrafter"/>
</dbReference>
<evidence type="ECO:0000259" key="6">
    <source>
        <dbReference type="Pfam" id="PF04085"/>
    </source>
</evidence>
<dbReference type="InterPro" id="IPR042175">
    <property type="entry name" value="Cell/Rod_MreC_2"/>
</dbReference>
<dbReference type="InterPro" id="IPR055342">
    <property type="entry name" value="MreC_beta-barrel_core"/>
</dbReference>
<dbReference type="InterPro" id="IPR042177">
    <property type="entry name" value="Cell/Rod_1"/>
</dbReference>
<evidence type="ECO:0000256" key="4">
    <source>
        <dbReference type="ARBA" id="ARBA00032089"/>
    </source>
</evidence>
<evidence type="ECO:0000256" key="5">
    <source>
        <dbReference type="SAM" id="Phobius"/>
    </source>
</evidence>
<dbReference type="Proteomes" id="UP000428260">
    <property type="component" value="Chromosome"/>
</dbReference>
<evidence type="ECO:0000256" key="2">
    <source>
        <dbReference type="ARBA" id="ARBA00013855"/>
    </source>
</evidence>
<dbReference type="Pfam" id="PF04085">
    <property type="entry name" value="MreC"/>
    <property type="match status" value="1"/>
</dbReference>
<dbReference type="KEGG" id="mcos:GM418_15870"/>
<accession>A0A6I6JY42</accession>
<protein>
    <recommendedName>
        <fullName evidence="2">Cell shape-determining protein MreC</fullName>
    </recommendedName>
    <alternativeName>
        <fullName evidence="4">Cell shape protein MreC</fullName>
    </alternativeName>
</protein>
<organism evidence="7 8">
    <name type="scientific">Maribellus comscasis</name>
    <dbReference type="NCBI Taxonomy" id="2681766"/>
    <lineage>
        <taxon>Bacteria</taxon>
        <taxon>Pseudomonadati</taxon>
        <taxon>Bacteroidota</taxon>
        <taxon>Bacteroidia</taxon>
        <taxon>Marinilabiliales</taxon>
        <taxon>Prolixibacteraceae</taxon>
        <taxon>Maribellus</taxon>
    </lineage>
</organism>
<keyword evidence="3" id="KW-0133">Cell shape</keyword>
<dbReference type="EMBL" id="CP046401">
    <property type="protein sequence ID" value="QGY45092.1"/>
    <property type="molecule type" value="Genomic_DNA"/>
</dbReference>
<feature type="domain" description="Rod shape-determining protein MreC beta-barrel core" evidence="6">
    <location>
        <begin position="113"/>
        <end position="261"/>
    </location>
</feature>
<evidence type="ECO:0000256" key="1">
    <source>
        <dbReference type="ARBA" id="ARBA00009369"/>
    </source>
</evidence>
<keyword evidence="5" id="KW-0812">Transmembrane</keyword>
<keyword evidence="8" id="KW-1185">Reference proteome</keyword>
<keyword evidence="5" id="KW-0472">Membrane</keyword>
<dbReference type="PANTHER" id="PTHR34138">
    <property type="entry name" value="CELL SHAPE-DETERMINING PROTEIN MREC"/>
    <property type="match status" value="1"/>
</dbReference>
<dbReference type="NCBIfam" id="NF010532">
    <property type="entry name" value="PRK13922.9-3"/>
    <property type="match status" value="1"/>
</dbReference>
<evidence type="ECO:0000313" key="8">
    <source>
        <dbReference type="Proteomes" id="UP000428260"/>
    </source>
</evidence>
<dbReference type="RefSeq" id="WP_158868033.1">
    <property type="nucleotide sequence ID" value="NZ_CP046401.1"/>
</dbReference>
<name>A0A6I6JY42_9BACT</name>
<dbReference type="AlphaFoldDB" id="A0A6I6JY42"/>
<gene>
    <name evidence="7" type="primary">mreC</name>
    <name evidence="7" type="ORF">GM418_15870</name>
</gene>
<keyword evidence="5" id="KW-1133">Transmembrane helix</keyword>
<dbReference type="Gene3D" id="2.40.10.340">
    <property type="entry name" value="Rod shape-determining protein MreC, domain 1"/>
    <property type="match status" value="1"/>
</dbReference>
<evidence type="ECO:0000313" key="7">
    <source>
        <dbReference type="EMBL" id="QGY45092.1"/>
    </source>
</evidence>